<dbReference type="PATRIC" id="fig|411473.3.peg.2364"/>
<dbReference type="eggNOG" id="ENOG5032Z8R">
    <property type="taxonomic scope" value="Bacteria"/>
</dbReference>
<dbReference type="InterPro" id="IPR036165">
    <property type="entry name" value="YefM-like_sf"/>
</dbReference>
<keyword evidence="3" id="KW-1185">Reference proteome</keyword>
<dbReference type="STRING" id="411473.RUMCAL_02819"/>
<dbReference type="AlphaFoldDB" id="U2KEC4"/>
<organism evidence="2 3">
    <name type="scientific">Ruminococcus callidus ATCC 27760</name>
    <dbReference type="NCBI Taxonomy" id="411473"/>
    <lineage>
        <taxon>Bacteria</taxon>
        <taxon>Bacillati</taxon>
        <taxon>Bacillota</taxon>
        <taxon>Clostridia</taxon>
        <taxon>Eubacteriales</taxon>
        <taxon>Oscillospiraceae</taxon>
        <taxon>Ruminococcus</taxon>
    </lineage>
</organism>
<reference evidence="2 3" key="1">
    <citation type="submission" date="2013-07" db="EMBL/GenBank/DDBJ databases">
        <authorList>
            <person name="Weinstock G."/>
            <person name="Sodergren E."/>
            <person name="Wylie T."/>
            <person name="Fulton L."/>
            <person name="Fulton R."/>
            <person name="Fronick C."/>
            <person name="O'Laughlin M."/>
            <person name="Godfrey J."/>
            <person name="Miner T."/>
            <person name="Herter B."/>
            <person name="Appelbaum E."/>
            <person name="Cordes M."/>
            <person name="Lek S."/>
            <person name="Wollam A."/>
            <person name="Pepin K.H."/>
            <person name="Palsikar V.B."/>
            <person name="Mitreva M."/>
            <person name="Wilson R.K."/>
        </authorList>
    </citation>
    <scope>NUCLEOTIDE SEQUENCE [LARGE SCALE GENOMIC DNA]</scope>
    <source>
        <strain evidence="2 3">ATCC 27760</strain>
    </source>
</reference>
<dbReference type="HOGENOM" id="CLU_176907_0_0_9"/>
<gene>
    <name evidence="2" type="ORF">RUMCAL_02819</name>
</gene>
<sequence length="80" mass="9211">MMIDTNTIISMTEANQNFSMVTRIVDRYGTAVIFKNNKPRYEVRMIEDTEEAETASDEEVLSVSKKLMKRNAAVYEELAK</sequence>
<dbReference type="Proteomes" id="UP000016662">
    <property type="component" value="Unassembled WGS sequence"/>
</dbReference>
<accession>U2KEC4</accession>
<dbReference type="EMBL" id="AWVF01000356">
    <property type="protein sequence ID" value="ERJ90592.1"/>
    <property type="molecule type" value="Genomic_DNA"/>
</dbReference>
<evidence type="ECO:0000256" key="1">
    <source>
        <dbReference type="ARBA" id="ARBA00009981"/>
    </source>
</evidence>
<dbReference type="RefSeq" id="WP_021681005.1">
    <property type="nucleotide sequence ID" value="NZ_KI260325.1"/>
</dbReference>
<proteinExistence type="inferred from homology"/>
<name>U2KEC4_9FIRM</name>
<dbReference type="OrthoDB" id="9797629at2"/>
<comment type="caution">
    <text evidence="2">The sequence shown here is derived from an EMBL/GenBank/DDBJ whole genome shotgun (WGS) entry which is preliminary data.</text>
</comment>
<evidence type="ECO:0000313" key="3">
    <source>
        <dbReference type="Proteomes" id="UP000016662"/>
    </source>
</evidence>
<dbReference type="SUPFAM" id="SSF143120">
    <property type="entry name" value="YefM-like"/>
    <property type="match status" value="1"/>
</dbReference>
<protein>
    <submittedName>
        <fullName evidence="2">Prevent-host-death family protein</fullName>
    </submittedName>
</protein>
<evidence type="ECO:0000313" key="2">
    <source>
        <dbReference type="EMBL" id="ERJ90592.1"/>
    </source>
</evidence>
<comment type="similarity">
    <text evidence="1">Belongs to the phD/YefM antitoxin family.</text>
</comment>